<dbReference type="Gene3D" id="3.20.20.70">
    <property type="entry name" value="Aldolase class I"/>
    <property type="match status" value="1"/>
</dbReference>
<organism evidence="1">
    <name type="scientific">Medicago truncatula</name>
    <name type="common">Barrel medic</name>
    <name type="synonym">Medicago tribuloides</name>
    <dbReference type="NCBI Taxonomy" id="3880"/>
    <lineage>
        <taxon>Eukaryota</taxon>
        <taxon>Viridiplantae</taxon>
        <taxon>Streptophyta</taxon>
        <taxon>Embryophyta</taxon>
        <taxon>Tracheophyta</taxon>
        <taxon>Spermatophyta</taxon>
        <taxon>Magnoliopsida</taxon>
        <taxon>eudicotyledons</taxon>
        <taxon>Gunneridae</taxon>
        <taxon>Pentapetalae</taxon>
        <taxon>rosids</taxon>
        <taxon>fabids</taxon>
        <taxon>Fabales</taxon>
        <taxon>Fabaceae</taxon>
        <taxon>Papilionoideae</taxon>
        <taxon>50 kb inversion clade</taxon>
        <taxon>NPAAA clade</taxon>
        <taxon>Hologalegina</taxon>
        <taxon>IRL clade</taxon>
        <taxon>Trifolieae</taxon>
        <taxon>Medicago</taxon>
    </lineage>
</organism>
<accession>A7UQT9</accession>
<dbReference type="EMBL" id="AC155882">
    <property type="protein sequence ID" value="ABN08155.1"/>
    <property type="molecule type" value="Genomic_DNA"/>
</dbReference>
<gene>
    <name evidence="1" type="ORF">MtrDRAFT_AC155882g44v2</name>
</gene>
<dbReference type="AlphaFoldDB" id="A7UQT9"/>
<reference evidence="1" key="2">
    <citation type="submission" date="2007-03" db="EMBL/GenBank/DDBJ databases">
        <authorList>
            <consortium name="The International Medicago Genome Annotation Group"/>
        </authorList>
    </citation>
    <scope>NUCLEOTIDE SEQUENCE</scope>
</reference>
<dbReference type="GO" id="GO:0004764">
    <property type="term" value="F:shikimate 3-dehydrogenase (NADP+) activity"/>
    <property type="evidence" value="ECO:0007669"/>
    <property type="project" value="InterPro"/>
</dbReference>
<dbReference type="PANTHER" id="PTHR21089:SF10">
    <property type="entry name" value="BIFUNCTIONAL 3-DEHYDROQUINATE DEHYDRATASE_SHIKIMATE DEHYDROGENASE, CHLOROPLASTIC-LIKE ISOFORM X1"/>
    <property type="match status" value="1"/>
</dbReference>
<dbReference type="Pfam" id="PF01487">
    <property type="entry name" value="DHquinase_I"/>
    <property type="match status" value="1"/>
</dbReference>
<name>A7UQT9_MEDTR</name>
<dbReference type="InterPro" id="IPR001381">
    <property type="entry name" value="DHquinase_I"/>
</dbReference>
<evidence type="ECO:0000313" key="1">
    <source>
        <dbReference type="EMBL" id="ABN08155.1"/>
    </source>
</evidence>
<sequence length="96" mass="10258">MQATGTDIIKLVPLIAYSIGESGLISQFLCPKFGGFFVCGSLARNPIPGLPSLHSLQEAYKLEHVNANTEVFGLISSQNQLATAKALHCIILPSDM</sequence>
<dbReference type="PANTHER" id="PTHR21089">
    <property type="entry name" value="SHIKIMATE DEHYDROGENASE"/>
    <property type="match status" value="1"/>
</dbReference>
<protein>
    <submittedName>
        <fullName evidence="1">Dehydroquinase class I</fullName>
    </submittedName>
</protein>
<reference evidence="1" key="1">
    <citation type="submission" date="2005-01" db="EMBL/GenBank/DDBJ databases">
        <authorList>
            <person name="Town C.D."/>
        </authorList>
    </citation>
    <scope>NUCLEOTIDE SEQUENCE</scope>
</reference>
<dbReference type="InterPro" id="IPR022893">
    <property type="entry name" value="Shikimate_DH_fam"/>
</dbReference>
<dbReference type="GO" id="GO:0003855">
    <property type="term" value="F:3-dehydroquinate dehydratase activity"/>
    <property type="evidence" value="ECO:0007669"/>
    <property type="project" value="InterPro"/>
</dbReference>
<dbReference type="InterPro" id="IPR013785">
    <property type="entry name" value="Aldolase_TIM"/>
</dbReference>
<dbReference type="SUPFAM" id="SSF51569">
    <property type="entry name" value="Aldolase"/>
    <property type="match status" value="1"/>
</dbReference>
<proteinExistence type="predicted"/>